<name>A0ABS7MKH1_9ACTN</name>
<dbReference type="PANTHER" id="PTHR30614">
    <property type="entry name" value="MEMBRANE COMPONENT OF AMINO ACID ABC TRANSPORTER"/>
    <property type="match status" value="1"/>
</dbReference>
<dbReference type="SUPFAM" id="SSF161098">
    <property type="entry name" value="MetI-like"/>
    <property type="match status" value="1"/>
</dbReference>
<keyword evidence="6 7" id="KW-0472">Membrane</keyword>
<dbReference type="PROSITE" id="PS50928">
    <property type="entry name" value="ABC_TM1"/>
    <property type="match status" value="1"/>
</dbReference>
<feature type="transmembrane region" description="Helical" evidence="7">
    <location>
        <begin position="63"/>
        <end position="80"/>
    </location>
</feature>
<accession>A0ABS7MKH1</accession>
<evidence type="ECO:0000313" key="9">
    <source>
        <dbReference type="EMBL" id="MBY4797767.1"/>
    </source>
</evidence>
<dbReference type="Gene3D" id="1.10.3720.10">
    <property type="entry name" value="MetI-like"/>
    <property type="match status" value="1"/>
</dbReference>
<proteinExistence type="inferred from homology"/>
<comment type="caution">
    <text evidence="9">The sequence shown here is derived from an EMBL/GenBank/DDBJ whole genome shotgun (WGS) entry which is preliminary data.</text>
</comment>
<keyword evidence="4 7" id="KW-0812">Transmembrane</keyword>
<gene>
    <name evidence="9" type="ORF">K6V98_05275</name>
</gene>
<keyword evidence="5 7" id="KW-1133">Transmembrane helix</keyword>
<evidence type="ECO:0000313" key="10">
    <source>
        <dbReference type="Proteomes" id="UP000700908"/>
    </source>
</evidence>
<comment type="similarity">
    <text evidence="7">Belongs to the binding-protein-dependent transport system permease family.</text>
</comment>
<comment type="subcellular location">
    <subcellularLocation>
        <location evidence="1 7">Cell membrane</location>
        <topology evidence="1 7">Multi-pass membrane protein</topology>
    </subcellularLocation>
</comment>
<reference evidence="9 10" key="1">
    <citation type="submission" date="2021-08" db="EMBL/GenBank/DDBJ databases">
        <title>Collinsella faecalis sp. nov. isolated from swine faeces.</title>
        <authorList>
            <person name="Oh B.S."/>
            <person name="Lee J.H."/>
        </authorList>
    </citation>
    <scope>NUCLEOTIDE SEQUENCE [LARGE SCALE GENOMIC DNA]</scope>
    <source>
        <strain evidence="9 10">AGMB00827</strain>
    </source>
</reference>
<feature type="transmembrane region" description="Helical" evidence="7">
    <location>
        <begin position="186"/>
        <end position="207"/>
    </location>
</feature>
<evidence type="ECO:0000256" key="5">
    <source>
        <dbReference type="ARBA" id="ARBA00022989"/>
    </source>
</evidence>
<evidence type="ECO:0000256" key="2">
    <source>
        <dbReference type="ARBA" id="ARBA00022448"/>
    </source>
</evidence>
<feature type="domain" description="ABC transmembrane type-1" evidence="8">
    <location>
        <begin position="18"/>
        <end position="207"/>
    </location>
</feature>
<evidence type="ECO:0000256" key="3">
    <source>
        <dbReference type="ARBA" id="ARBA00022475"/>
    </source>
</evidence>
<evidence type="ECO:0000256" key="7">
    <source>
        <dbReference type="RuleBase" id="RU363032"/>
    </source>
</evidence>
<dbReference type="InterPro" id="IPR000515">
    <property type="entry name" value="MetI-like"/>
</dbReference>
<evidence type="ECO:0000256" key="1">
    <source>
        <dbReference type="ARBA" id="ARBA00004651"/>
    </source>
</evidence>
<dbReference type="NCBIfam" id="TIGR01726">
    <property type="entry name" value="HEQRo_perm_3TM"/>
    <property type="match status" value="1"/>
</dbReference>
<dbReference type="RefSeq" id="WP_222199481.1">
    <property type="nucleotide sequence ID" value="NZ_JAIMFO010000006.1"/>
</dbReference>
<sequence>MDFSMFTAANVSFIMNGFLKTVQISALAIICSLILGTVLAMVKQYATGKLRPLSWLASMYIELFRCTPNLLWILFIYFTVKGSDLFISVLAFTIFTSAVMAEIVRGGFNSVPKSQFEATQSQGFGFFAAMRYVILPQTFKKIIPALFSQCTTVIKDSSYLAGVNVAEFMYSSRVVMAQTSDLGGVLTLYGFVFAMYFILNFSISLIVRAYQRRQVAA</sequence>
<evidence type="ECO:0000256" key="6">
    <source>
        <dbReference type="ARBA" id="ARBA00023136"/>
    </source>
</evidence>
<dbReference type="Pfam" id="PF00528">
    <property type="entry name" value="BPD_transp_1"/>
    <property type="match status" value="1"/>
</dbReference>
<protein>
    <submittedName>
        <fullName evidence="9">Amino acid ABC transporter permease</fullName>
    </submittedName>
</protein>
<dbReference type="PANTHER" id="PTHR30614:SF41">
    <property type="entry name" value="INNER MEMBRANE AMINO-ACID ABC TRANSPORTER PERMEASE PROTEIN YHDY"/>
    <property type="match status" value="1"/>
</dbReference>
<dbReference type="InterPro" id="IPR010065">
    <property type="entry name" value="AA_ABC_transptr_permease_3TM"/>
</dbReference>
<dbReference type="EMBL" id="JAIMFO010000006">
    <property type="protein sequence ID" value="MBY4797767.1"/>
    <property type="molecule type" value="Genomic_DNA"/>
</dbReference>
<dbReference type="Proteomes" id="UP000700908">
    <property type="component" value="Unassembled WGS sequence"/>
</dbReference>
<dbReference type="CDD" id="cd06261">
    <property type="entry name" value="TM_PBP2"/>
    <property type="match status" value="1"/>
</dbReference>
<keyword evidence="10" id="KW-1185">Reference proteome</keyword>
<dbReference type="InterPro" id="IPR043429">
    <property type="entry name" value="ArtM/GltK/GlnP/TcyL/YhdX-like"/>
</dbReference>
<keyword evidence="2 7" id="KW-0813">Transport</keyword>
<organism evidence="9 10">
    <name type="scientific">Collinsella ureilytica</name>
    <dbReference type="NCBI Taxonomy" id="2869515"/>
    <lineage>
        <taxon>Bacteria</taxon>
        <taxon>Bacillati</taxon>
        <taxon>Actinomycetota</taxon>
        <taxon>Coriobacteriia</taxon>
        <taxon>Coriobacteriales</taxon>
        <taxon>Coriobacteriaceae</taxon>
        <taxon>Collinsella</taxon>
    </lineage>
</organism>
<keyword evidence="3" id="KW-1003">Cell membrane</keyword>
<evidence type="ECO:0000256" key="4">
    <source>
        <dbReference type="ARBA" id="ARBA00022692"/>
    </source>
</evidence>
<feature type="transmembrane region" description="Helical" evidence="7">
    <location>
        <begin position="22"/>
        <end position="42"/>
    </location>
</feature>
<feature type="transmembrane region" description="Helical" evidence="7">
    <location>
        <begin position="86"/>
        <end position="104"/>
    </location>
</feature>
<dbReference type="InterPro" id="IPR035906">
    <property type="entry name" value="MetI-like_sf"/>
</dbReference>
<evidence type="ECO:0000259" key="8">
    <source>
        <dbReference type="PROSITE" id="PS50928"/>
    </source>
</evidence>